<keyword evidence="5" id="KW-1185">Reference proteome</keyword>
<dbReference type="Gene3D" id="3.40.710.10">
    <property type="entry name" value="DD-peptidase/beta-lactamase superfamily"/>
    <property type="match status" value="1"/>
</dbReference>
<evidence type="ECO:0000259" key="3">
    <source>
        <dbReference type="Pfam" id="PF05223"/>
    </source>
</evidence>
<sequence>MARGTTITIVSVVTVVALGAAGTGAYFLLRTTGSPAETAGRFAAAWQNGDNAAMTKELAAPQSLAGYEQMRTGLAMETLKVTLGQAAPEKDGRSAVPYTASMKLKNVGDWSYQGQIPVKVTDRTWKVDWTPQTLHPSMSNGAAFALKTRWPERGEITDSTGSRIDTGQVGGSVQQLVGFLDKATKKDIEQLGPSYKVGQAVGRGGLQENFQKRLAGTPTTEIQLGGKTLETIDGEKGGSVQTTLDPRVQDAAVAAVKDLDKPAALVAVESKSGEIKAVVNNRGGFDRAINGRYAPGSTFKAVTAIGLLAGGVGPQERVTCPKYATVGGLKIRNSERAEFGSLSFSDSFAYSCNTTFAPLAQQHLGAAKLLETAEQVGFNQPLAIGVPATKPSFPKAESDAELAAESFGQARITASPLTMASVAAAIADGTWRPPTLVPDMKQKAEPRELPEGVSDKLGSMMSAVVTKGTAKAAGLPGGTRGKTGTAEYGSGPKLDSHAWFMGYKGSLAFAIVVEGGGGGGKVAAPVAAAFLRGL</sequence>
<keyword evidence="1" id="KW-0812">Transmembrane</keyword>
<feature type="domain" description="Penicillin-binding protein transpeptidase" evidence="2">
    <location>
        <begin position="264"/>
        <end position="531"/>
    </location>
</feature>
<dbReference type="GO" id="GO:0071555">
    <property type="term" value="P:cell wall organization"/>
    <property type="evidence" value="ECO:0007669"/>
    <property type="project" value="TreeGrafter"/>
</dbReference>
<gene>
    <name evidence="4" type="ORF">HNR40_009180</name>
</gene>
<feature type="transmembrane region" description="Helical" evidence="1">
    <location>
        <begin position="7"/>
        <end position="29"/>
    </location>
</feature>
<dbReference type="InterPro" id="IPR001460">
    <property type="entry name" value="PCN-bd_Tpept"/>
</dbReference>
<protein>
    <recommendedName>
        <fullName evidence="6">Cell division protein FtsI</fullName>
    </recommendedName>
</protein>
<accession>A0A7W8AEF4</accession>
<dbReference type="SUPFAM" id="SSF54427">
    <property type="entry name" value="NTF2-like"/>
    <property type="match status" value="1"/>
</dbReference>
<dbReference type="InterPro" id="IPR012338">
    <property type="entry name" value="Beta-lactam/transpept-like"/>
</dbReference>
<evidence type="ECO:0008006" key="6">
    <source>
        <dbReference type="Google" id="ProtNLM"/>
    </source>
</evidence>
<dbReference type="GO" id="GO:0008658">
    <property type="term" value="F:penicillin binding"/>
    <property type="evidence" value="ECO:0007669"/>
    <property type="project" value="InterPro"/>
</dbReference>
<evidence type="ECO:0000256" key="1">
    <source>
        <dbReference type="SAM" id="Phobius"/>
    </source>
</evidence>
<evidence type="ECO:0000313" key="4">
    <source>
        <dbReference type="EMBL" id="MBB5083675.1"/>
    </source>
</evidence>
<keyword evidence="1" id="KW-1133">Transmembrane helix</keyword>
<dbReference type="GO" id="GO:0046677">
    <property type="term" value="P:response to antibiotic"/>
    <property type="evidence" value="ECO:0007669"/>
    <property type="project" value="InterPro"/>
</dbReference>
<organism evidence="4 5">
    <name type="scientific">Nonomuraea endophytica</name>
    <dbReference type="NCBI Taxonomy" id="714136"/>
    <lineage>
        <taxon>Bacteria</taxon>
        <taxon>Bacillati</taxon>
        <taxon>Actinomycetota</taxon>
        <taxon>Actinomycetes</taxon>
        <taxon>Streptosporangiales</taxon>
        <taxon>Streptosporangiaceae</taxon>
        <taxon>Nonomuraea</taxon>
    </lineage>
</organism>
<dbReference type="InterPro" id="IPR032710">
    <property type="entry name" value="NTF2-like_dom_sf"/>
</dbReference>
<evidence type="ECO:0000313" key="5">
    <source>
        <dbReference type="Proteomes" id="UP000568380"/>
    </source>
</evidence>
<dbReference type="PANTHER" id="PTHR30627">
    <property type="entry name" value="PEPTIDOGLYCAN D,D-TRANSPEPTIDASE"/>
    <property type="match status" value="1"/>
</dbReference>
<dbReference type="EMBL" id="JACHIN010000018">
    <property type="protein sequence ID" value="MBB5083675.1"/>
    <property type="molecule type" value="Genomic_DNA"/>
</dbReference>
<dbReference type="AlphaFoldDB" id="A0A7W8AEF4"/>
<reference evidence="4 5" key="1">
    <citation type="submission" date="2020-08" db="EMBL/GenBank/DDBJ databases">
        <title>Genomic Encyclopedia of Type Strains, Phase IV (KMG-IV): sequencing the most valuable type-strain genomes for metagenomic binning, comparative biology and taxonomic classification.</title>
        <authorList>
            <person name="Goeker M."/>
        </authorList>
    </citation>
    <scope>NUCLEOTIDE SEQUENCE [LARGE SCALE GENOMIC DNA]</scope>
    <source>
        <strain evidence="4 5">DSM 45385</strain>
    </source>
</reference>
<dbReference type="SUPFAM" id="SSF56601">
    <property type="entry name" value="beta-lactamase/transpeptidase-like"/>
    <property type="match status" value="1"/>
</dbReference>
<dbReference type="Proteomes" id="UP000568380">
    <property type="component" value="Unassembled WGS sequence"/>
</dbReference>
<dbReference type="InterPro" id="IPR007887">
    <property type="entry name" value="MecA_N"/>
</dbReference>
<dbReference type="GO" id="GO:0005886">
    <property type="term" value="C:plasma membrane"/>
    <property type="evidence" value="ECO:0007669"/>
    <property type="project" value="TreeGrafter"/>
</dbReference>
<name>A0A7W8AEF4_9ACTN</name>
<dbReference type="InterPro" id="IPR050515">
    <property type="entry name" value="Beta-lactam/transpept"/>
</dbReference>
<dbReference type="Pfam" id="PF00905">
    <property type="entry name" value="Transpeptidase"/>
    <property type="match status" value="1"/>
</dbReference>
<feature type="domain" description="NTF2-like N-terminal transpeptidase" evidence="3">
    <location>
        <begin position="34"/>
        <end position="141"/>
    </location>
</feature>
<proteinExistence type="predicted"/>
<dbReference type="Pfam" id="PF05223">
    <property type="entry name" value="MecA_N"/>
    <property type="match status" value="1"/>
</dbReference>
<evidence type="ECO:0000259" key="2">
    <source>
        <dbReference type="Pfam" id="PF00905"/>
    </source>
</evidence>
<comment type="caution">
    <text evidence="4">The sequence shown here is derived from an EMBL/GenBank/DDBJ whole genome shotgun (WGS) entry which is preliminary data.</text>
</comment>
<dbReference type="GO" id="GO:0071972">
    <property type="term" value="F:peptidoglycan L,D-transpeptidase activity"/>
    <property type="evidence" value="ECO:0007669"/>
    <property type="project" value="TreeGrafter"/>
</dbReference>
<dbReference type="PANTHER" id="PTHR30627:SF24">
    <property type="entry name" value="PENICILLIN-BINDING PROTEIN 4B"/>
    <property type="match status" value="1"/>
</dbReference>
<keyword evidence="1" id="KW-0472">Membrane</keyword>
<dbReference type="Gene3D" id="3.10.450.100">
    <property type="entry name" value="NTF2-like, domain 1"/>
    <property type="match status" value="1"/>
</dbReference>